<evidence type="ECO:0000313" key="9">
    <source>
        <dbReference type="EMBL" id="TCV83239.1"/>
    </source>
</evidence>
<dbReference type="GO" id="GO:0009401">
    <property type="term" value="P:phosphoenolpyruvate-dependent sugar phosphotransferase system"/>
    <property type="evidence" value="ECO:0007669"/>
    <property type="project" value="UniProtKB-KW"/>
</dbReference>
<dbReference type="InterPro" id="IPR033887">
    <property type="entry name" value="PTS_IIA_man"/>
</dbReference>
<dbReference type="GO" id="GO:0005737">
    <property type="term" value="C:cytoplasm"/>
    <property type="evidence" value="ECO:0007669"/>
    <property type="project" value="UniProtKB-SubCell"/>
</dbReference>
<reference evidence="10 12" key="2">
    <citation type="submission" date="2019-05" db="EMBL/GenBank/DDBJ databases">
        <title>Pasteurellaceae isolates from reptiles.</title>
        <authorList>
            <person name="Bojesen A.M."/>
            <person name="Lund E."/>
        </authorList>
    </citation>
    <scope>NUCLEOTIDE SEQUENCE [LARGE SCALE GENOMIC DNA]</scope>
    <source>
        <strain evidence="10 12">ELNT2x</strain>
    </source>
</reference>
<evidence type="ECO:0000259" key="8">
    <source>
        <dbReference type="PROSITE" id="PS51096"/>
    </source>
</evidence>
<keyword evidence="3" id="KW-0963">Cytoplasm</keyword>
<evidence type="ECO:0000256" key="2">
    <source>
        <dbReference type="ARBA" id="ARBA00022448"/>
    </source>
</evidence>
<dbReference type="Gene3D" id="3.40.50.510">
    <property type="entry name" value="Phosphotransferase system, mannose-type IIA component"/>
    <property type="match status" value="1"/>
</dbReference>
<proteinExistence type="predicted"/>
<comment type="caution">
    <text evidence="9">The sequence shown here is derived from an EMBL/GenBank/DDBJ whole genome shotgun (WGS) entry which is preliminary data.</text>
</comment>
<evidence type="ECO:0000313" key="10">
    <source>
        <dbReference type="EMBL" id="TNG90411.1"/>
    </source>
</evidence>
<keyword evidence="4 10" id="KW-0762">Sugar transport</keyword>
<name>A0A4V2W180_9PAST</name>
<dbReference type="InterPro" id="IPR004701">
    <property type="entry name" value="PTS_EIIA_man-typ"/>
</dbReference>
<dbReference type="Proteomes" id="UP000294619">
    <property type="component" value="Unassembled WGS sequence"/>
</dbReference>
<dbReference type="Pfam" id="PF03610">
    <property type="entry name" value="EIIA-man"/>
    <property type="match status" value="1"/>
</dbReference>
<dbReference type="EMBL" id="VDGV01000081">
    <property type="protein sequence ID" value="TNG90411.1"/>
    <property type="molecule type" value="Genomic_DNA"/>
</dbReference>
<reference evidence="9 11" key="1">
    <citation type="submission" date="2019-03" db="EMBL/GenBank/DDBJ databases">
        <title>Genomic Encyclopedia of Type Strains, Phase IV (KMG-IV): sequencing the most valuable type-strain genomes for metagenomic binning, comparative biology and taxonomic classification.</title>
        <authorList>
            <person name="Goeker M."/>
        </authorList>
    </citation>
    <scope>NUCLEOTIDE SEQUENCE [LARGE SCALE GENOMIC DNA]</scope>
    <source>
        <strain evidence="9 11">DSM 28140</strain>
    </source>
</reference>
<comment type="subcellular location">
    <subcellularLocation>
        <location evidence="1">Cytoplasm</location>
    </subcellularLocation>
</comment>
<evidence type="ECO:0000256" key="5">
    <source>
        <dbReference type="ARBA" id="ARBA00022679"/>
    </source>
</evidence>
<dbReference type="AlphaFoldDB" id="A0A4V2W180"/>
<organism evidence="9 11">
    <name type="scientific">Testudinibacter aquarius</name>
    <dbReference type="NCBI Taxonomy" id="1524974"/>
    <lineage>
        <taxon>Bacteria</taxon>
        <taxon>Pseudomonadati</taxon>
        <taxon>Pseudomonadota</taxon>
        <taxon>Gammaproteobacteria</taxon>
        <taxon>Pasteurellales</taxon>
        <taxon>Pasteurellaceae</taxon>
        <taxon>Testudinibacter</taxon>
    </lineage>
</organism>
<dbReference type="SUPFAM" id="SSF53062">
    <property type="entry name" value="PTS system fructose IIA component-like"/>
    <property type="match status" value="1"/>
</dbReference>
<dbReference type="GO" id="GO:0016020">
    <property type="term" value="C:membrane"/>
    <property type="evidence" value="ECO:0007669"/>
    <property type="project" value="InterPro"/>
</dbReference>
<dbReference type="EMBL" id="SMCP01000016">
    <property type="protein sequence ID" value="TCV83239.1"/>
    <property type="molecule type" value="Genomic_DNA"/>
</dbReference>
<dbReference type="PROSITE" id="PS51096">
    <property type="entry name" value="PTS_EIIA_TYPE_4"/>
    <property type="match status" value="1"/>
</dbReference>
<accession>A0A4V2W180</accession>
<keyword evidence="2" id="KW-0813">Transport</keyword>
<dbReference type="Proteomes" id="UP000305526">
    <property type="component" value="Unassembled WGS sequence"/>
</dbReference>
<evidence type="ECO:0000313" key="11">
    <source>
        <dbReference type="Proteomes" id="UP000294619"/>
    </source>
</evidence>
<sequence>MNIILISHGEFAKSLLETAEMILGKIENAQSVCLYPHEGSDDFKQKFELALSHTSGKTVVLCDIMGGTPCNVAMHYLDRTSLYSGMNLPMVISLVSEGSCDELIETARQQIYDVALQLRQLQQEDDE</sequence>
<evidence type="ECO:0000256" key="3">
    <source>
        <dbReference type="ARBA" id="ARBA00022490"/>
    </source>
</evidence>
<dbReference type="PANTHER" id="PTHR33799:SF1">
    <property type="entry name" value="PTS SYSTEM MANNOSE-SPECIFIC EIIAB COMPONENT-RELATED"/>
    <property type="match status" value="1"/>
</dbReference>
<evidence type="ECO:0000256" key="7">
    <source>
        <dbReference type="ARBA" id="ARBA00022777"/>
    </source>
</evidence>
<evidence type="ECO:0000313" key="12">
    <source>
        <dbReference type="Proteomes" id="UP000305526"/>
    </source>
</evidence>
<keyword evidence="12" id="KW-1185">Reference proteome</keyword>
<dbReference type="GO" id="GO:0016301">
    <property type="term" value="F:kinase activity"/>
    <property type="evidence" value="ECO:0007669"/>
    <property type="project" value="UniProtKB-KW"/>
</dbReference>
<keyword evidence="7" id="KW-0418">Kinase</keyword>
<evidence type="ECO:0000256" key="4">
    <source>
        <dbReference type="ARBA" id="ARBA00022597"/>
    </source>
</evidence>
<dbReference type="PANTHER" id="PTHR33799">
    <property type="entry name" value="PTS PERMEASE-RELATED-RELATED"/>
    <property type="match status" value="1"/>
</dbReference>
<protein>
    <submittedName>
        <fullName evidence="10">PTS sugar transporter subunit IIA</fullName>
    </submittedName>
    <submittedName>
        <fullName evidence="9">PTS system mannose-specific IIA component</fullName>
    </submittedName>
</protein>
<dbReference type="RefSeq" id="WP_132968152.1">
    <property type="nucleotide sequence ID" value="NZ_LEKL01000032.1"/>
</dbReference>
<gene>
    <name evidence="9" type="ORF">EDC16_11628</name>
    <name evidence="10" type="ORF">FHQ21_09245</name>
</gene>
<feature type="domain" description="PTS EIIA type-4" evidence="8">
    <location>
        <begin position="1"/>
        <end position="127"/>
    </location>
</feature>
<keyword evidence="6" id="KW-0598">Phosphotransferase system</keyword>
<evidence type="ECO:0000256" key="6">
    <source>
        <dbReference type="ARBA" id="ARBA00022683"/>
    </source>
</evidence>
<dbReference type="InterPro" id="IPR051471">
    <property type="entry name" value="Bacterial_PTS_sugar_comp"/>
</dbReference>
<dbReference type="CDD" id="cd00006">
    <property type="entry name" value="PTS_IIA_man"/>
    <property type="match status" value="1"/>
</dbReference>
<evidence type="ECO:0000256" key="1">
    <source>
        <dbReference type="ARBA" id="ARBA00004496"/>
    </source>
</evidence>
<dbReference type="InterPro" id="IPR036662">
    <property type="entry name" value="PTS_EIIA_man-typ_sf"/>
</dbReference>
<keyword evidence="5" id="KW-0808">Transferase</keyword>